<dbReference type="PROSITE" id="PS50940">
    <property type="entry name" value="CHIT_BIND_II"/>
    <property type="match status" value="1"/>
</dbReference>
<dbReference type="InterPro" id="IPR002557">
    <property type="entry name" value="Chitin-bd_dom"/>
</dbReference>
<evidence type="ECO:0000256" key="1">
    <source>
        <dbReference type="SAM" id="SignalP"/>
    </source>
</evidence>
<proteinExistence type="predicted"/>
<dbReference type="AlphaFoldDB" id="A0A0L0C109"/>
<organism evidence="3 4">
    <name type="scientific">Lucilia cuprina</name>
    <name type="common">Green bottle fly</name>
    <name type="synonym">Australian sheep blowfly</name>
    <dbReference type="NCBI Taxonomy" id="7375"/>
    <lineage>
        <taxon>Eukaryota</taxon>
        <taxon>Metazoa</taxon>
        <taxon>Ecdysozoa</taxon>
        <taxon>Arthropoda</taxon>
        <taxon>Hexapoda</taxon>
        <taxon>Insecta</taxon>
        <taxon>Pterygota</taxon>
        <taxon>Neoptera</taxon>
        <taxon>Endopterygota</taxon>
        <taxon>Diptera</taxon>
        <taxon>Brachycera</taxon>
        <taxon>Muscomorpha</taxon>
        <taxon>Oestroidea</taxon>
        <taxon>Calliphoridae</taxon>
        <taxon>Luciliinae</taxon>
        <taxon>Lucilia</taxon>
    </lineage>
</organism>
<feature type="signal peptide" evidence="1">
    <location>
        <begin position="1"/>
        <end position="20"/>
    </location>
</feature>
<feature type="chain" id="PRO_5005535384" description="Chitin-binding type-2 domain-containing protein" evidence="1">
    <location>
        <begin position="21"/>
        <end position="88"/>
    </location>
</feature>
<dbReference type="SUPFAM" id="SSF57625">
    <property type="entry name" value="Invertebrate chitin-binding proteins"/>
    <property type="match status" value="1"/>
</dbReference>
<dbReference type="Pfam" id="PF01607">
    <property type="entry name" value="CBM_14"/>
    <property type="match status" value="1"/>
</dbReference>
<sequence>MKTFFLLMCLVLVAVYQIEAVCDDDFDKICGQRTIGTFPYDCDKSCTKFIICFNMNDKPKGLLKLCPSGQYYDSSHRLCTDHKPDNCS</sequence>
<accession>A0A0L0C109</accession>
<gene>
    <name evidence="3" type="ORF">FF38_03889</name>
</gene>
<evidence type="ECO:0000313" key="3">
    <source>
        <dbReference type="EMBL" id="KNC25149.1"/>
    </source>
</evidence>
<dbReference type="OrthoDB" id="7872662at2759"/>
<name>A0A0L0C109_LUCCU</name>
<evidence type="ECO:0000313" key="4">
    <source>
        <dbReference type="Proteomes" id="UP000037069"/>
    </source>
</evidence>
<comment type="caution">
    <text evidence="3">The sequence shown here is derived from an EMBL/GenBank/DDBJ whole genome shotgun (WGS) entry which is preliminary data.</text>
</comment>
<evidence type="ECO:0000259" key="2">
    <source>
        <dbReference type="PROSITE" id="PS50940"/>
    </source>
</evidence>
<dbReference type="EMBL" id="JRES01001146">
    <property type="protein sequence ID" value="KNC25149.1"/>
    <property type="molecule type" value="Genomic_DNA"/>
</dbReference>
<dbReference type="InterPro" id="IPR036508">
    <property type="entry name" value="Chitin-bd_dom_sf"/>
</dbReference>
<keyword evidence="4" id="KW-1185">Reference proteome</keyword>
<dbReference type="Proteomes" id="UP000037069">
    <property type="component" value="Unassembled WGS sequence"/>
</dbReference>
<dbReference type="GO" id="GO:0008061">
    <property type="term" value="F:chitin binding"/>
    <property type="evidence" value="ECO:0007669"/>
    <property type="project" value="InterPro"/>
</dbReference>
<reference evidence="3 4" key="1">
    <citation type="journal article" date="2015" name="Nat. Commun.">
        <title>Lucilia cuprina genome unlocks parasitic fly biology to underpin future interventions.</title>
        <authorList>
            <person name="Anstead C.A."/>
            <person name="Korhonen P.K."/>
            <person name="Young N.D."/>
            <person name="Hall R.S."/>
            <person name="Jex A.R."/>
            <person name="Murali S.C."/>
            <person name="Hughes D.S."/>
            <person name="Lee S.F."/>
            <person name="Perry T."/>
            <person name="Stroehlein A.J."/>
            <person name="Ansell B.R."/>
            <person name="Breugelmans B."/>
            <person name="Hofmann A."/>
            <person name="Qu J."/>
            <person name="Dugan S."/>
            <person name="Lee S.L."/>
            <person name="Chao H."/>
            <person name="Dinh H."/>
            <person name="Han Y."/>
            <person name="Doddapaneni H.V."/>
            <person name="Worley K.C."/>
            <person name="Muzny D.M."/>
            <person name="Ioannidis P."/>
            <person name="Waterhouse R.M."/>
            <person name="Zdobnov E.M."/>
            <person name="James P.J."/>
            <person name="Bagnall N.H."/>
            <person name="Kotze A.C."/>
            <person name="Gibbs R.A."/>
            <person name="Richards S."/>
            <person name="Batterham P."/>
            <person name="Gasser R.B."/>
        </authorList>
    </citation>
    <scope>NUCLEOTIDE SEQUENCE [LARGE SCALE GENOMIC DNA]</scope>
    <source>
        <strain evidence="3 4">LS</strain>
        <tissue evidence="3">Full body</tissue>
    </source>
</reference>
<keyword evidence="1" id="KW-0732">Signal</keyword>
<protein>
    <recommendedName>
        <fullName evidence="2">Chitin-binding type-2 domain-containing protein</fullName>
    </recommendedName>
</protein>
<dbReference type="GO" id="GO:0005576">
    <property type="term" value="C:extracellular region"/>
    <property type="evidence" value="ECO:0007669"/>
    <property type="project" value="InterPro"/>
</dbReference>
<feature type="domain" description="Chitin-binding type-2" evidence="2">
    <location>
        <begin position="27"/>
        <end position="88"/>
    </location>
</feature>